<accession>A0A078GLS4</accession>
<dbReference type="Proteomes" id="UP000028999">
    <property type="component" value="Unassembled WGS sequence"/>
</dbReference>
<dbReference type="Proteomes" id="UP001295469">
    <property type="component" value="Chromosome C09"/>
</dbReference>
<keyword evidence="3" id="KW-1185">Reference proteome</keyword>
<name>A0A078GLS4_BRANA</name>
<reference evidence="2" key="2">
    <citation type="submission" date="2014-06" db="EMBL/GenBank/DDBJ databases">
        <authorList>
            <person name="Genoscope - CEA"/>
        </authorList>
    </citation>
    <scope>NUCLEOTIDE SEQUENCE</scope>
</reference>
<sequence>MITWSYRCNLQFTTQKRLFGLFLESIAWLHSEVSLELGELSRSHSEMKRNSYHDLCLMIASSEELSPLLSRVSEPRNNPLLSQLVFRSDESFDLGLLACAIRQKEK</sequence>
<dbReference type="EMBL" id="HG994373">
    <property type="protein sequence ID" value="CAF1720554.1"/>
    <property type="molecule type" value="Genomic_DNA"/>
</dbReference>
<reference evidence="1" key="3">
    <citation type="submission" date="2021-01" db="EMBL/GenBank/DDBJ databases">
        <authorList>
            <consortium name="Genoscope - CEA"/>
            <person name="William W."/>
        </authorList>
    </citation>
    <scope>NUCLEOTIDE SEQUENCE</scope>
</reference>
<dbReference type="EMBL" id="LK032176">
    <property type="protein sequence ID" value="CDY25538.1"/>
    <property type="molecule type" value="Genomic_DNA"/>
</dbReference>
<evidence type="ECO:0000313" key="1">
    <source>
        <dbReference type="EMBL" id="CAF1720554.1"/>
    </source>
</evidence>
<evidence type="ECO:0000313" key="3">
    <source>
        <dbReference type="Proteomes" id="UP000028999"/>
    </source>
</evidence>
<reference evidence="2 3" key="1">
    <citation type="journal article" date="2014" name="Science">
        <title>Plant genetics. Early allopolyploid evolution in the post-Neolithic Brassica napus oilseed genome.</title>
        <authorList>
            <person name="Chalhoub B."/>
            <person name="Denoeud F."/>
            <person name="Liu S."/>
            <person name="Parkin I.A."/>
            <person name="Tang H."/>
            <person name="Wang X."/>
            <person name="Chiquet J."/>
            <person name="Belcram H."/>
            <person name="Tong C."/>
            <person name="Samans B."/>
            <person name="Correa M."/>
            <person name="Da Silva C."/>
            <person name="Just J."/>
            <person name="Falentin C."/>
            <person name="Koh C.S."/>
            <person name="Le Clainche I."/>
            <person name="Bernard M."/>
            <person name="Bento P."/>
            <person name="Noel B."/>
            <person name="Labadie K."/>
            <person name="Alberti A."/>
            <person name="Charles M."/>
            <person name="Arnaud D."/>
            <person name="Guo H."/>
            <person name="Daviaud C."/>
            <person name="Alamery S."/>
            <person name="Jabbari K."/>
            <person name="Zhao M."/>
            <person name="Edger P.P."/>
            <person name="Chelaifa H."/>
            <person name="Tack D."/>
            <person name="Lassalle G."/>
            <person name="Mestiri I."/>
            <person name="Schnel N."/>
            <person name="Le Paslier M.C."/>
            <person name="Fan G."/>
            <person name="Renault V."/>
            <person name="Bayer P.E."/>
            <person name="Golicz A.A."/>
            <person name="Manoli S."/>
            <person name="Lee T.H."/>
            <person name="Thi V.H."/>
            <person name="Chalabi S."/>
            <person name="Hu Q."/>
            <person name="Fan C."/>
            <person name="Tollenaere R."/>
            <person name="Lu Y."/>
            <person name="Battail C."/>
            <person name="Shen J."/>
            <person name="Sidebottom C.H."/>
            <person name="Wang X."/>
            <person name="Canaguier A."/>
            <person name="Chauveau A."/>
            <person name="Berard A."/>
            <person name="Deniot G."/>
            <person name="Guan M."/>
            <person name="Liu Z."/>
            <person name="Sun F."/>
            <person name="Lim Y.P."/>
            <person name="Lyons E."/>
            <person name="Town C.D."/>
            <person name="Bancroft I."/>
            <person name="Wang X."/>
            <person name="Meng J."/>
            <person name="Ma J."/>
            <person name="Pires J.C."/>
            <person name="King G.J."/>
            <person name="Brunel D."/>
            <person name="Delourme R."/>
            <person name="Renard M."/>
            <person name="Aury J.M."/>
            <person name="Adams K.L."/>
            <person name="Batley J."/>
            <person name="Snowdon R.J."/>
            <person name="Tost J."/>
            <person name="Edwards D."/>
            <person name="Zhou Y."/>
            <person name="Hua W."/>
            <person name="Sharpe A.G."/>
            <person name="Paterson A.H."/>
            <person name="Guan C."/>
            <person name="Wincker P."/>
        </authorList>
    </citation>
    <scope>NUCLEOTIDE SEQUENCE [LARGE SCALE GENOMIC DNA]</scope>
    <source>
        <strain evidence="3">cv. Darmor-bzh</strain>
    </source>
</reference>
<protein>
    <submittedName>
        <fullName evidence="1">(rape) hypothetical protein</fullName>
    </submittedName>
    <submittedName>
        <fullName evidence="2">BnaC09g11630D protein</fullName>
    </submittedName>
</protein>
<organism evidence="2 3">
    <name type="scientific">Brassica napus</name>
    <name type="common">Rape</name>
    <dbReference type="NCBI Taxonomy" id="3708"/>
    <lineage>
        <taxon>Eukaryota</taxon>
        <taxon>Viridiplantae</taxon>
        <taxon>Streptophyta</taxon>
        <taxon>Embryophyta</taxon>
        <taxon>Tracheophyta</taxon>
        <taxon>Spermatophyta</taxon>
        <taxon>Magnoliopsida</taxon>
        <taxon>eudicotyledons</taxon>
        <taxon>Gunneridae</taxon>
        <taxon>Pentapetalae</taxon>
        <taxon>rosids</taxon>
        <taxon>malvids</taxon>
        <taxon>Brassicales</taxon>
        <taxon>Brassicaceae</taxon>
        <taxon>Brassiceae</taxon>
        <taxon>Brassica</taxon>
    </lineage>
</organism>
<gene>
    <name evidence="2" type="primary">BnaC09g11630D</name>
    <name evidence="1" type="ORF">DARMORV10_C09P16780.1</name>
    <name evidence="2" type="ORF">GSBRNA2T00032787001</name>
</gene>
<evidence type="ECO:0000313" key="2">
    <source>
        <dbReference type="EMBL" id="CDY25538.1"/>
    </source>
</evidence>
<dbReference type="PaxDb" id="3708-A0A078GLS4"/>
<dbReference type="Gramene" id="CDY25538">
    <property type="protein sequence ID" value="CDY25538"/>
    <property type="gene ID" value="GSBRNA2T00032787001"/>
</dbReference>
<proteinExistence type="predicted"/>
<dbReference type="AlphaFoldDB" id="A0A078GLS4"/>